<feature type="domain" description="B30.2/SPRY" evidence="5">
    <location>
        <begin position="86"/>
        <end position="276"/>
    </location>
</feature>
<accession>A0A642UUC3</accession>
<name>A0A642UUC3_DIURU</name>
<dbReference type="InterPro" id="IPR013320">
    <property type="entry name" value="ConA-like_dom_sf"/>
</dbReference>
<dbReference type="OMA" id="GFRYTYA"/>
<dbReference type="SMART" id="SM00449">
    <property type="entry name" value="SPRY"/>
    <property type="match status" value="1"/>
</dbReference>
<feature type="compositionally biased region" description="Basic and acidic residues" evidence="4">
    <location>
        <begin position="1"/>
        <end position="20"/>
    </location>
</feature>
<dbReference type="InterPro" id="IPR001870">
    <property type="entry name" value="B30.2/SPRY"/>
</dbReference>
<keyword evidence="2" id="KW-0539">Nucleus</keyword>
<dbReference type="CDD" id="cd12872">
    <property type="entry name" value="SPRY_Ash2"/>
    <property type="match status" value="1"/>
</dbReference>
<dbReference type="AlphaFoldDB" id="A0A642UUC3"/>
<dbReference type="SUPFAM" id="SSF49899">
    <property type="entry name" value="Concanavalin A-like lectins/glucanases"/>
    <property type="match status" value="1"/>
</dbReference>
<dbReference type="Proteomes" id="UP000449547">
    <property type="component" value="Unassembled WGS sequence"/>
</dbReference>
<proteinExistence type="inferred from homology"/>
<evidence type="ECO:0000256" key="3">
    <source>
        <dbReference type="ARBA" id="ARBA00038149"/>
    </source>
</evidence>
<dbReference type="OrthoDB" id="10266026at2759"/>
<comment type="similarity">
    <text evidence="3">Belongs to the cclA family.</text>
</comment>
<evidence type="ECO:0000259" key="5">
    <source>
        <dbReference type="PROSITE" id="PS50188"/>
    </source>
</evidence>
<dbReference type="InterPro" id="IPR037353">
    <property type="entry name" value="ASH2"/>
</dbReference>
<reference evidence="6 7" key="1">
    <citation type="submission" date="2019-07" db="EMBL/GenBank/DDBJ databases">
        <title>Genome assembly of two rare yeast pathogens: Diutina rugosa and Trichomonascus ciferrii.</title>
        <authorList>
            <person name="Mixao V."/>
            <person name="Saus E."/>
            <person name="Hansen A."/>
            <person name="Lass-Flor C."/>
            <person name="Gabaldon T."/>
        </authorList>
    </citation>
    <scope>NUCLEOTIDE SEQUENCE [LARGE SCALE GENOMIC DNA]</scope>
    <source>
        <strain evidence="6 7">CBS 613</strain>
    </source>
</reference>
<dbReference type="InterPro" id="IPR003877">
    <property type="entry name" value="SPRY_dom"/>
</dbReference>
<sequence>MDHSYGTRSKDRVKEEEARARSQAKQKAANVKVVPRLRPIAYDVSDIDHSAPLELIAASEVNGEQFYFTGESVPLNRRGFKYKPCRAQPNFKANIYATTEVEPAQARFSYSDRAQAMQLNASATQCTVDEGWRSVRANVGIREGTYYFEFNIVRANRGQGHVRVGIARKEANLEAPVGFDGYSYGIRDVSGELMTLSRPQGQLVEEGFGDGDVIGFLVEFPSLQDHRQAVDQFIQSVGGKASSNKRRKKGPETSGFTEFGNIVRDQVPIKFKNELYFEQFEYTASDSMNHLLNPVTVFGEKAVIEQELQSRLSSNLPRIAGSKITIFKNGTAVGEPLENVYSFLPTSVENDQVGYNAVQAQNNNYRNTDDGTLGYYPMASCFKGGVVELNAGPDFQYPVEGARPLSERFDDQVISEWYWDLVDEVEAEYLDSFFE</sequence>
<evidence type="ECO:0000313" key="7">
    <source>
        <dbReference type="Proteomes" id="UP000449547"/>
    </source>
</evidence>
<dbReference type="GO" id="GO:0048188">
    <property type="term" value="C:Set1C/COMPASS complex"/>
    <property type="evidence" value="ECO:0007669"/>
    <property type="project" value="InterPro"/>
</dbReference>
<evidence type="ECO:0000313" key="6">
    <source>
        <dbReference type="EMBL" id="KAA8905651.1"/>
    </source>
</evidence>
<protein>
    <recommendedName>
        <fullName evidence="5">B30.2/SPRY domain-containing protein</fullName>
    </recommendedName>
</protein>
<evidence type="ECO:0000256" key="2">
    <source>
        <dbReference type="ARBA" id="ARBA00023242"/>
    </source>
</evidence>
<dbReference type="RefSeq" id="XP_034013811.1">
    <property type="nucleotide sequence ID" value="XM_034153999.1"/>
</dbReference>
<dbReference type="GeneID" id="54780107"/>
<evidence type="ECO:0000256" key="4">
    <source>
        <dbReference type="SAM" id="MobiDB-lite"/>
    </source>
</evidence>
<evidence type="ECO:0000256" key="1">
    <source>
        <dbReference type="ARBA" id="ARBA00004123"/>
    </source>
</evidence>
<dbReference type="GO" id="GO:0000976">
    <property type="term" value="F:transcription cis-regulatory region binding"/>
    <property type="evidence" value="ECO:0007669"/>
    <property type="project" value="TreeGrafter"/>
</dbReference>
<keyword evidence="7" id="KW-1185">Reference proteome</keyword>
<dbReference type="PANTHER" id="PTHR10598">
    <property type="entry name" value="SET1/ASH2 HISTONE METHYLTRANSFERASE COMPLEX SUBUNIT ASH2"/>
    <property type="match status" value="1"/>
</dbReference>
<dbReference type="PANTHER" id="PTHR10598:SF0">
    <property type="entry name" value="SET1_ASH2 HISTONE METHYLTRANSFERASE COMPLEX SUBUNIT ASH2"/>
    <property type="match status" value="1"/>
</dbReference>
<dbReference type="VEuPathDB" id="FungiDB:DIURU_001454"/>
<dbReference type="PROSITE" id="PS50188">
    <property type="entry name" value="B302_SPRY"/>
    <property type="match status" value="1"/>
</dbReference>
<dbReference type="EMBL" id="SWFT01000044">
    <property type="protein sequence ID" value="KAA8905651.1"/>
    <property type="molecule type" value="Genomic_DNA"/>
</dbReference>
<comment type="subcellular location">
    <subcellularLocation>
        <location evidence="1">Nucleus</location>
    </subcellularLocation>
</comment>
<gene>
    <name evidence="6" type="ORF">DIURU_001454</name>
</gene>
<comment type="caution">
    <text evidence="6">The sequence shown here is derived from an EMBL/GenBank/DDBJ whole genome shotgun (WGS) entry which is preliminary data.</text>
</comment>
<organism evidence="6 7">
    <name type="scientific">Diutina rugosa</name>
    <name type="common">Yeast</name>
    <name type="synonym">Candida rugosa</name>
    <dbReference type="NCBI Taxonomy" id="5481"/>
    <lineage>
        <taxon>Eukaryota</taxon>
        <taxon>Fungi</taxon>
        <taxon>Dikarya</taxon>
        <taxon>Ascomycota</taxon>
        <taxon>Saccharomycotina</taxon>
        <taxon>Pichiomycetes</taxon>
        <taxon>Debaryomycetaceae</taxon>
        <taxon>Diutina</taxon>
    </lineage>
</organism>
<dbReference type="Gene3D" id="2.60.120.920">
    <property type="match status" value="1"/>
</dbReference>
<feature type="region of interest" description="Disordered" evidence="4">
    <location>
        <begin position="1"/>
        <end position="27"/>
    </location>
</feature>
<dbReference type="InterPro" id="IPR043136">
    <property type="entry name" value="B30.2/SPRY_sf"/>
</dbReference>